<keyword evidence="4 7" id="KW-1133">Transmembrane helix</keyword>
<dbReference type="EMBL" id="CP018171">
    <property type="protein sequence ID" value="APH72217.1"/>
    <property type="molecule type" value="Genomic_DNA"/>
</dbReference>
<organism evidence="8 9">
    <name type="scientific">Aquibium oceanicum</name>
    <dbReference type="NCBI Taxonomy" id="1670800"/>
    <lineage>
        <taxon>Bacteria</taxon>
        <taxon>Pseudomonadati</taxon>
        <taxon>Pseudomonadota</taxon>
        <taxon>Alphaproteobacteria</taxon>
        <taxon>Hyphomicrobiales</taxon>
        <taxon>Phyllobacteriaceae</taxon>
        <taxon>Aquibium</taxon>
    </lineage>
</organism>
<dbReference type="RefSeq" id="WP_072604882.1">
    <property type="nucleotide sequence ID" value="NZ_CP018171.1"/>
</dbReference>
<gene>
    <name evidence="8" type="ORF">BSQ44_13215</name>
</gene>
<feature type="transmembrane region" description="Helical" evidence="7">
    <location>
        <begin position="169"/>
        <end position="188"/>
    </location>
</feature>
<evidence type="ECO:0000256" key="3">
    <source>
        <dbReference type="ARBA" id="ARBA00022692"/>
    </source>
</evidence>
<feature type="transmembrane region" description="Helical" evidence="7">
    <location>
        <begin position="12"/>
        <end position="41"/>
    </location>
</feature>
<reference evidence="9" key="1">
    <citation type="submission" date="2016-11" db="EMBL/GenBank/DDBJ databases">
        <title>Mesorhizobium oceanicum sp. nov., isolated from deep seawater in South China Sea.</title>
        <authorList>
            <person name="Fu G.-Y."/>
        </authorList>
    </citation>
    <scope>NUCLEOTIDE SEQUENCE [LARGE SCALE GENOMIC DNA]</scope>
    <source>
        <strain evidence="9">B7</strain>
    </source>
</reference>
<proteinExistence type="predicted"/>
<feature type="region of interest" description="Disordered" evidence="6">
    <location>
        <begin position="322"/>
        <end position="343"/>
    </location>
</feature>
<evidence type="ECO:0000313" key="9">
    <source>
        <dbReference type="Proteomes" id="UP000182840"/>
    </source>
</evidence>
<dbReference type="PANTHER" id="PTHR30482:SF10">
    <property type="entry name" value="HIGH-AFFINITY BRANCHED-CHAIN AMINO ACID TRANSPORT PROTEIN BRAE"/>
    <property type="match status" value="1"/>
</dbReference>
<accession>A0A1L3SS15</accession>
<feature type="transmembrane region" description="Helical" evidence="7">
    <location>
        <begin position="110"/>
        <end position="127"/>
    </location>
</feature>
<keyword evidence="3 7" id="KW-0812">Transmembrane</keyword>
<dbReference type="Proteomes" id="UP000182840">
    <property type="component" value="Chromosome"/>
</dbReference>
<evidence type="ECO:0000313" key="8">
    <source>
        <dbReference type="EMBL" id="APH72217.1"/>
    </source>
</evidence>
<name>A0A1L3SS15_9HYPH</name>
<evidence type="ECO:0000256" key="6">
    <source>
        <dbReference type="SAM" id="MobiDB-lite"/>
    </source>
</evidence>
<sequence>MDRSALRDAPWVVAAGIVVMFAAPLILNFYTLTLLVIYGMLALSLGLIWGFGGILCFGQAAFYGLGAYAYAISAANIGESTVPMLLAIAIPFVFAFLLGAMMFYGRLTDVYMGVITLVVTLIFFRFMNTTAGPEYQIGQARLGGYNGIPGYQTLNVPGDASAYIWDESLYYTCFVILLVVYVLVRLLLASPFGRIAVAIRENENRVELMGYDARLRKSVLFAIGGGIAGLAGALYASWAEIVTPGLFSLGQSAEIIIWCIVGGLGTLVGPVLGAAVLGYLKFALGQQTAVDNVLVMGLILVVVVLVLPRGVVPSLITAFSRSSRRRGPGSRRRRGPRGARADG</sequence>
<dbReference type="InterPro" id="IPR043428">
    <property type="entry name" value="LivM-like"/>
</dbReference>
<keyword evidence="5 7" id="KW-0472">Membrane</keyword>
<keyword evidence="2" id="KW-1003">Cell membrane</keyword>
<feature type="transmembrane region" description="Helical" evidence="7">
    <location>
        <begin position="47"/>
        <end position="70"/>
    </location>
</feature>
<dbReference type="STRING" id="1670800.BSQ44_13215"/>
<dbReference type="AlphaFoldDB" id="A0A1L3SS15"/>
<evidence type="ECO:0000256" key="7">
    <source>
        <dbReference type="SAM" id="Phobius"/>
    </source>
</evidence>
<evidence type="ECO:0000256" key="1">
    <source>
        <dbReference type="ARBA" id="ARBA00004651"/>
    </source>
</evidence>
<dbReference type="CDD" id="cd06581">
    <property type="entry name" value="TM_PBP1_LivM_like"/>
    <property type="match status" value="1"/>
</dbReference>
<comment type="subcellular location">
    <subcellularLocation>
        <location evidence="1">Cell membrane</location>
        <topology evidence="1">Multi-pass membrane protein</topology>
    </subcellularLocation>
</comment>
<dbReference type="Pfam" id="PF02653">
    <property type="entry name" value="BPD_transp_2"/>
    <property type="match status" value="1"/>
</dbReference>
<dbReference type="GO" id="GO:0015658">
    <property type="term" value="F:branched-chain amino acid transmembrane transporter activity"/>
    <property type="evidence" value="ECO:0007669"/>
    <property type="project" value="InterPro"/>
</dbReference>
<evidence type="ECO:0000256" key="2">
    <source>
        <dbReference type="ARBA" id="ARBA00022475"/>
    </source>
</evidence>
<feature type="compositionally biased region" description="Basic residues" evidence="6">
    <location>
        <begin position="322"/>
        <end position="337"/>
    </location>
</feature>
<dbReference type="KEGG" id="meso:BSQ44_13215"/>
<feature type="transmembrane region" description="Helical" evidence="7">
    <location>
        <begin position="292"/>
        <end position="316"/>
    </location>
</feature>
<feature type="transmembrane region" description="Helical" evidence="7">
    <location>
        <begin position="82"/>
        <end position="104"/>
    </location>
</feature>
<dbReference type="PANTHER" id="PTHR30482">
    <property type="entry name" value="HIGH-AFFINITY BRANCHED-CHAIN AMINO ACID TRANSPORT SYSTEM PERMEASE"/>
    <property type="match status" value="1"/>
</dbReference>
<feature type="transmembrane region" description="Helical" evidence="7">
    <location>
        <begin position="255"/>
        <end position="280"/>
    </location>
</feature>
<dbReference type="InterPro" id="IPR001851">
    <property type="entry name" value="ABC_transp_permease"/>
</dbReference>
<evidence type="ECO:0000256" key="5">
    <source>
        <dbReference type="ARBA" id="ARBA00023136"/>
    </source>
</evidence>
<protein>
    <submittedName>
        <fullName evidence="8">Branched-chain amino acid ABC transporter permease</fullName>
    </submittedName>
</protein>
<feature type="transmembrane region" description="Helical" evidence="7">
    <location>
        <begin position="219"/>
        <end position="243"/>
    </location>
</feature>
<dbReference type="OrthoDB" id="9804361at2"/>
<keyword evidence="9" id="KW-1185">Reference proteome</keyword>
<dbReference type="GO" id="GO:0005886">
    <property type="term" value="C:plasma membrane"/>
    <property type="evidence" value="ECO:0007669"/>
    <property type="project" value="UniProtKB-SubCell"/>
</dbReference>
<evidence type="ECO:0000256" key="4">
    <source>
        <dbReference type="ARBA" id="ARBA00022989"/>
    </source>
</evidence>